<protein>
    <submittedName>
        <fullName evidence="2">Uncharacterized protein</fullName>
    </submittedName>
</protein>
<keyword evidence="3" id="KW-1185">Reference proteome</keyword>
<sequence>LAMVDKNFATAPINQRRECADPVVRSSCSPLTGKIDNSSVNDLIPFDPLNSSIGLTMVDENFATTPSQRKKCADQVITYTEENYIPNKKRKQCADAVARSNYSPMMAAKKLNNSANGSFGFIPLSSPKEKSYHPNECMPPNDLLKSNSGSQPTIPNASKYGDGVNDSKKCQ</sequence>
<dbReference type="AlphaFoldDB" id="A0A7M5TYT2"/>
<evidence type="ECO:0000313" key="2">
    <source>
        <dbReference type="EnsemblMetazoa" id="CLYHEMP003687.1"/>
    </source>
</evidence>
<organism evidence="2 3">
    <name type="scientific">Clytia hemisphaerica</name>
    <dbReference type="NCBI Taxonomy" id="252671"/>
    <lineage>
        <taxon>Eukaryota</taxon>
        <taxon>Metazoa</taxon>
        <taxon>Cnidaria</taxon>
        <taxon>Hydrozoa</taxon>
        <taxon>Hydroidolina</taxon>
        <taxon>Leptothecata</taxon>
        <taxon>Obeliida</taxon>
        <taxon>Clytiidae</taxon>
        <taxon>Clytia</taxon>
    </lineage>
</organism>
<proteinExistence type="predicted"/>
<name>A0A7M5TYT2_9CNID</name>
<evidence type="ECO:0000313" key="3">
    <source>
        <dbReference type="Proteomes" id="UP000594262"/>
    </source>
</evidence>
<accession>A0A7M5TYT2</accession>
<feature type="region of interest" description="Disordered" evidence="1">
    <location>
        <begin position="129"/>
        <end position="171"/>
    </location>
</feature>
<dbReference type="EnsemblMetazoa" id="CLYHEMT003687.1">
    <property type="protein sequence ID" value="CLYHEMP003687.1"/>
    <property type="gene ID" value="CLYHEMG003687"/>
</dbReference>
<dbReference type="Proteomes" id="UP000594262">
    <property type="component" value="Unplaced"/>
</dbReference>
<reference evidence="2" key="1">
    <citation type="submission" date="2021-01" db="UniProtKB">
        <authorList>
            <consortium name="EnsemblMetazoa"/>
        </authorList>
    </citation>
    <scope>IDENTIFICATION</scope>
</reference>
<feature type="compositionally biased region" description="Polar residues" evidence="1">
    <location>
        <begin position="144"/>
        <end position="156"/>
    </location>
</feature>
<evidence type="ECO:0000256" key="1">
    <source>
        <dbReference type="SAM" id="MobiDB-lite"/>
    </source>
</evidence>